<dbReference type="Pfam" id="PF02641">
    <property type="entry name" value="DUF190"/>
    <property type="match status" value="3"/>
</dbReference>
<comment type="caution">
    <text evidence="2">The sequence shown here is derived from an EMBL/GenBank/DDBJ whole genome shotgun (WGS) entry which is preliminary data.</text>
</comment>
<dbReference type="Proteomes" id="UP000230971">
    <property type="component" value="Unassembled WGS sequence"/>
</dbReference>
<dbReference type="OrthoDB" id="9795599at2"/>
<proteinExistence type="inferred from homology"/>
<organism evidence="2 4">
    <name type="scientific">Mycobacterium celatum</name>
    <dbReference type="NCBI Taxonomy" id="28045"/>
    <lineage>
        <taxon>Bacteria</taxon>
        <taxon>Bacillati</taxon>
        <taxon>Actinomycetota</taxon>
        <taxon>Actinomycetes</taxon>
        <taxon>Mycobacteriales</taxon>
        <taxon>Mycobacteriaceae</taxon>
        <taxon>Mycobacterium</taxon>
    </lineage>
</organism>
<evidence type="ECO:0000256" key="1">
    <source>
        <dbReference type="ARBA" id="ARBA00010554"/>
    </source>
</evidence>
<dbReference type="STRING" id="28045.AWB95_04730"/>
<name>A0A1X1RUJ2_MYCCE</name>
<dbReference type="AlphaFoldDB" id="A0A1X1RUJ2"/>
<evidence type="ECO:0000313" key="2">
    <source>
        <dbReference type="EMBL" id="ORV18111.1"/>
    </source>
</evidence>
<dbReference type="EMBL" id="LQOM01000016">
    <property type="protein sequence ID" value="ORV18111.1"/>
    <property type="molecule type" value="Genomic_DNA"/>
</dbReference>
<reference evidence="3 5" key="2">
    <citation type="journal article" date="2017" name="Infect. Genet. Evol.">
        <title>The new phylogeny of the genus Mycobacterium: The old and the news.</title>
        <authorList>
            <person name="Tortoli E."/>
            <person name="Fedrizzi T."/>
            <person name="Meehan C.J."/>
            <person name="Trovato A."/>
            <person name="Grottola A."/>
            <person name="Giacobazzi E."/>
            <person name="Serpini G.F."/>
            <person name="Tagliazucchi S."/>
            <person name="Fabio A."/>
            <person name="Bettua C."/>
            <person name="Bertorelli R."/>
            <person name="Frascaro F."/>
            <person name="De Sanctis V."/>
            <person name="Pecorari M."/>
            <person name="Jousson O."/>
            <person name="Segata N."/>
            <person name="Cirillo D.M."/>
        </authorList>
    </citation>
    <scope>NUCLEOTIDE SEQUENCE [LARGE SCALE GENOMIC DNA]</scope>
    <source>
        <strain evidence="3 5">NCTC 12882</strain>
    </source>
</reference>
<evidence type="ECO:0008006" key="6">
    <source>
        <dbReference type="Google" id="ProtNLM"/>
    </source>
</evidence>
<dbReference type="PANTHER" id="PTHR35983">
    <property type="entry name" value="UPF0166 PROTEIN TM_0021"/>
    <property type="match status" value="1"/>
</dbReference>
<keyword evidence="4" id="KW-1185">Reference proteome</keyword>
<accession>A0A1X1RUJ2</accession>
<dbReference type="Proteomes" id="UP000193907">
    <property type="component" value="Unassembled WGS sequence"/>
</dbReference>
<dbReference type="EMBL" id="PDKV01000002">
    <property type="protein sequence ID" value="PIB80519.1"/>
    <property type="molecule type" value="Genomic_DNA"/>
</dbReference>
<dbReference type="RefSeq" id="WP_062539495.1">
    <property type="nucleotide sequence ID" value="NZ_BBUN01000114.1"/>
</dbReference>
<reference evidence="2 4" key="1">
    <citation type="submission" date="2016-01" db="EMBL/GenBank/DDBJ databases">
        <title>The new phylogeny of the genus Mycobacterium.</title>
        <authorList>
            <person name="Tarcisio F."/>
            <person name="Conor M."/>
            <person name="Antonella G."/>
            <person name="Elisabetta G."/>
            <person name="Giulia F.S."/>
            <person name="Sara T."/>
            <person name="Anna F."/>
            <person name="Clotilde B."/>
            <person name="Roberto B."/>
            <person name="Veronica D.S."/>
            <person name="Fabio R."/>
            <person name="Monica P."/>
            <person name="Olivier J."/>
            <person name="Enrico T."/>
            <person name="Nicola S."/>
        </authorList>
    </citation>
    <scope>NUCLEOTIDE SEQUENCE [LARGE SCALE GENOMIC DNA]</scope>
    <source>
        <strain evidence="2 4">DSM 44243</strain>
    </source>
</reference>
<dbReference type="SUPFAM" id="SSF54913">
    <property type="entry name" value="GlnB-like"/>
    <property type="match status" value="3"/>
</dbReference>
<dbReference type="PANTHER" id="PTHR35983:SF1">
    <property type="entry name" value="UPF0166 PROTEIN TM_0021"/>
    <property type="match status" value="1"/>
</dbReference>
<comment type="similarity">
    <text evidence="1">Belongs to the UPF0166 family.</text>
</comment>
<dbReference type="InterPro" id="IPR011322">
    <property type="entry name" value="N-reg_PII-like_a/b"/>
</dbReference>
<dbReference type="InterPro" id="IPR003793">
    <property type="entry name" value="UPF0166"/>
</dbReference>
<protein>
    <recommendedName>
        <fullName evidence="6">DUF190 domain-containing protein</fullName>
    </recommendedName>
</protein>
<dbReference type="InterPro" id="IPR015867">
    <property type="entry name" value="N-reg_PII/ATP_PRibTrfase_C"/>
</dbReference>
<evidence type="ECO:0000313" key="4">
    <source>
        <dbReference type="Proteomes" id="UP000193907"/>
    </source>
</evidence>
<evidence type="ECO:0000313" key="5">
    <source>
        <dbReference type="Proteomes" id="UP000230971"/>
    </source>
</evidence>
<evidence type="ECO:0000313" key="3">
    <source>
        <dbReference type="EMBL" id="PIB80519.1"/>
    </source>
</evidence>
<sequence>MNQPCLKLTTYFGERQRAVNGAAGQGFLADAMLELYGRREVATSVMLRGIASFGLRHVLRTDESLSLSEDPPVAIAAVDVESKVSGLVDDVVAMTGRGLVTLERARLVGGDFSTDARDTLKLTVYVGRQERIAGVPAFRAVCDLLHRQGFAGAGVFLGVDGTAHGQRYRARFFSRNVNVPLMIISIGTAAQVSAAVAELSAAMPNPLLTVERVRLCKRDGELVSRPHRLPATDKQGRPLWQKIMVHTSEATAHGGVPIHRALVRQLLESGMARGATVLRGIWGFHGDHKPHGDKLFQLVRQVPVVTIIIDTPEWIVRSFDIVDELTAEHGMVTSEMVPAVLSIDGSGRDGDADLAQYDY</sequence>
<dbReference type="Gene3D" id="3.30.70.120">
    <property type="match status" value="3"/>
</dbReference>
<gene>
    <name evidence="2" type="ORF">AWB95_04730</name>
    <name evidence="3" type="ORF">CQY23_02975</name>
</gene>